<evidence type="ECO:0000313" key="15">
    <source>
        <dbReference type="Proteomes" id="UP000001695"/>
    </source>
</evidence>
<dbReference type="AlphaFoldDB" id="B2IG59"/>
<comment type="catalytic activity">
    <reaction evidence="12">
        <text>2 D-glyceraldehyde 3-phosphate = 4-(hydroxymethyl)-2-furancarboxaldehyde phosphate + phosphate + 2 H2O</text>
        <dbReference type="Rhea" id="RHEA:43536"/>
        <dbReference type="ChEBI" id="CHEBI:15377"/>
        <dbReference type="ChEBI" id="CHEBI:43474"/>
        <dbReference type="ChEBI" id="CHEBI:59776"/>
        <dbReference type="ChEBI" id="CHEBI:83407"/>
        <dbReference type="EC" id="4.2.3.153"/>
    </reaction>
</comment>
<dbReference type="EC" id="4.1.2.25" evidence="6"/>
<evidence type="ECO:0000256" key="4">
    <source>
        <dbReference type="ARBA" id="ARBA00005708"/>
    </source>
</evidence>
<dbReference type="SUPFAM" id="SSF55620">
    <property type="entry name" value="Tetrahydrobiopterin biosynthesis enzymes-like"/>
    <property type="match status" value="1"/>
</dbReference>
<keyword evidence="9" id="KW-0704">Schiff base</keyword>
<evidence type="ECO:0000256" key="3">
    <source>
        <dbReference type="ARBA" id="ARBA00005013"/>
    </source>
</evidence>
<evidence type="ECO:0000256" key="5">
    <source>
        <dbReference type="ARBA" id="ARBA00012553"/>
    </source>
</evidence>
<proteinExistence type="inferred from homology"/>
<dbReference type="InterPro" id="IPR006156">
    <property type="entry name" value="Dihydroneopterin_aldolase"/>
</dbReference>
<dbReference type="Proteomes" id="UP000001695">
    <property type="component" value="Chromosome"/>
</dbReference>
<name>B2IG59_BEII9</name>
<evidence type="ECO:0000256" key="11">
    <source>
        <dbReference type="ARBA" id="ARBA00032903"/>
    </source>
</evidence>
<dbReference type="NCBIfam" id="TIGR00526">
    <property type="entry name" value="folB_dom"/>
    <property type="match status" value="1"/>
</dbReference>
<reference evidence="15" key="1">
    <citation type="submission" date="2008-03" db="EMBL/GenBank/DDBJ databases">
        <title>Complete sequence of chromosome of Beijerinckia indica subsp. indica ATCC 9039.</title>
        <authorList>
            <consortium name="US DOE Joint Genome Institute"/>
            <person name="Copeland A."/>
            <person name="Lucas S."/>
            <person name="Lapidus A."/>
            <person name="Glavina del Rio T."/>
            <person name="Dalin E."/>
            <person name="Tice H."/>
            <person name="Bruce D."/>
            <person name="Goodwin L."/>
            <person name="Pitluck S."/>
            <person name="LaButti K."/>
            <person name="Schmutz J."/>
            <person name="Larimer F."/>
            <person name="Land M."/>
            <person name="Hauser L."/>
            <person name="Kyrpides N."/>
            <person name="Mikhailova N."/>
            <person name="Dunfield P.F."/>
            <person name="Dedysh S.N."/>
            <person name="Liesack W."/>
            <person name="Saw J.H."/>
            <person name="Alam M."/>
            <person name="Chen Y."/>
            <person name="Murrell J.C."/>
            <person name="Richardson P."/>
        </authorList>
    </citation>
    <scope>NUCLEOTIDE SEQUENCE [LARGE SCALE GENOMIC DNA]</scope>
    <source>
        <strain evidence="15">ATCC 9039 / DSM 1715 / NCIMB 8712</strain>
    </source>
</reference>
<evidence type="ECO:0000256" key="1">
    <source>
        <dbReference type="ARBA" id="ARBA00001353"/>
    </source>
</evidence>
<reference evidence="14 15" key="2">
    <citation type="journal article" date="2010" name="J. Bacteriol.">
        <title>Complete genome sequence of Beijerinckia indica subsp. indica.</title>
        <authorList>
            <person name="Tamas I."/>
            <person name="Dedysh S.N."/>
            <person name="Liesack W."/>
            <person name="Stott M.B."/>
            <person name="Alam M."/>
            <person name="Murrell J.C."/>
            <person name="Dunfield P.F."/>
        </authorList>
    </citation>
    <scope>NUCLEOTIDE SEQUENCE [LARGE SCALE GENOMIC DNA]</scope>
    <source>
        <strain evidence="15">ATCC 9039 / DSM 1715 / NCIMB 8712</strain>
    </source>
</reference>
<dbReference type="InterPro" id="IPR006157">
    <property type="entry name" value="FolB_dom"/>
</dbReference>
<organism evidence="14 15">
    <name type="scientific">Beijerinckia indica subsp. indica (strain ATCC 9039 / DSM 1715 / NCIMB 8712)</name>
    <dbReference type="NCBI Taxonomy" id="395963"/>
    <lineage>
        <taxon>Bacteria</taxon>
        <taxon>Pseudomonadati</taxon>
        <taxon>Pseudomonadota</taxon>
        <taxon>Alphaproteobacteria</taxon>
        <taxon>Hyphomicrobiales</taxon>
        <taxon>Beijerinckiaceae</taxon>
        <taxon>Beijerinckia</taxon>
    </lineage>
</organism>
<dbReference type="RefSeq" id="WP_012386481.1">
    <property type="nucleotide sequence ID" value="NC_010581.1"/>
</dbReference>
<evidence type="ECO:0000256" key="7">
    <source>
        <dbReference type="ARBA" id="ARBA00022909"/>
    </source>
</evidence>
<dbReference type="Pfam" id="PF02152">
    <property type="entry name" value="FolB"/>
    <property type="match status" value="1"/>
</dbReference>
<evidence type="ECO:0000256" key="6">
    <source>
        <dbReference type="ARBA" id="ARBA00013043"/>
    </source>
</evidence>
<evidence type="ECO:0000256" key="8">
    <source>
        <dbReference type="ARBA" id="ARBA00023239"/>
    </source>
</evidence>
<dbReference type="EMBL" id="CP001016">
    <property type="protein sequence ID" value="ACB97133.1"/>
    <property type="molecule type" value="Genomic_DNA"/>
</dbReference>
<dbReference type="PANTHER" id="PTHR42844">
    <property type="entry name" value="DIHYDRONEOPTERIN ALDOLASE 1-RELATED"/>
    <property type="match status" value="1"/>
</dbReference>
<dbReference type="GO" id="GO:0004150">
    <property type="term" value="F:dihydroneopterin aldolase activity"/>
    <property type="evidence" value="ECO:0007669"/>
    <property type="project" value="UniProtKB-EC"/>
</dbReference>
<protein>
    <recommendedName>
        <fullName evidence="10">4-(hydroxymethyl)-2-furancarboxaldehyde-phosphate synthase</fullName>
        <ecNumber evidence="6">4.1.2.25</ecNumber>
        <ecNumber evidence="5">4.2.3.153</ecNumber>
    </recommendedName>
    <alternativeName>
        <fullName evidence="11">7,8-dihydroneopterin aldolase</fullName>
    </alternativeName>
</protein>
<comment type="catalytic activity">
    <reaction evidence="1">
        <text>7,8-dihydroneopterin = 6-hydroxymethyl-7,8-dihydropterin + glycolaldehyde</text>
        <dbReference type="Rhea" id="RHEA:10540"/>
        <dbReference type="ChEBI" id="CHEBI:17001"/>
        <dbReference type="ChEBI" id="CHEBI:17071"/>
        <dbReference type="ChEBI" id="CHEBI:44841"/>
        <dbReference type="EC" id="4.1.2.25"/>
    </reaction>
</comment>
<dbReference type="KEGG" id="bid:Bind_3577"/>
<comment type="similarity">
    <text evidence="4">Belongs to the DHNA family.</text>
</comment>
<evidence type="ECO:0000256" key="12">
    <source>
        <dbReference type="ARBA" id="ARBA00047628"/>
    </source>
</evidence>
<feature type="domain" description="Dihydroneopterin aldolase/epimerase" evidence="13">
    <location>
        <begin position="259"/>
        <end position="367"/>
    </location>
</feature>
<accession>B2IG59</accession>
<sequence length="397" mass="43336">MTAMQASVISLEEIERAFAAGADLCLIEDWRIVEPGLLGPLAKRFGPDRLGLMLSPGEGDAPDMLARACQAVQSGIGRLFVPWKENRWCAGLASHVPDARIFAVFLSEHGWRPDDLAGLVAENFAGAMLDSAEPNRAHLLKHDGIVALHEFVQACQAAGLSAGFAGALETPDIARLLVLEPSFLSFRGALRREHRRQGVLDPEALALVRALIPRKNFPREPSISGEDEMIAETGKVDWRLAGRKMSEDEDVQGGETDHVFVHDLILPMSVGAYAVEQKAAQRVRINVDLAVQRITHHADTIRDVFSYDLIIDAVRLLLARGHVSVIETLAEELAAALLQHQRVFRARVRVEKLDVIEMASVGIEIIRKRPVGTRASRPLLTLSETAMSETTSGKGGG</sequence>
<evidence type="ECO:0000259" key="13">
    <source>
        <dbReference type="SMART" id="SM00905"/>
    </source>
</evidence>
<dbReference type="HOGENOM" id="CLU_059171_0_0_5"/>
<comment type="pathway">
    <text evidence="3">Cofactor biosynthesis; tetrahydrofolate biosynthesis; 2-amino-4-hydroxy-6-hydroxymethyl-7,8-dihydropteridine diphosphate from 7,8-dihydroneopterin triphosphate: step 3/4.</text>
</comment>
<dbReference type="PANTHER" id="PTHR42844:SF1">
    <property type="entry name" value="DIHYDRONEOPTERIN ALDOLASE 1-RELATED"/>
    <property type="match status" value="1"/>
</dbReference>
<evidence type="ECO:0000313" key="14">
    <source>
        <dbReference type="EMBL" id="ACB97133.1"/>
    </source>
</evidence>
<evidence type="ECO:0000256" key="10">
    <source>
        <dbReference type="ARBA" id="ARBA00032523"/>
    </source>
</evidence>
<dbReference type="SMART" id="SM00905">
    <property type="entry name" value="FolB"/>
    <property type="match status" value="1"/>
</dbReference>
<keyword evidence="8" id="KW-0456">Lyase</keyword>
<evidence type="ECO:0000256" key="2">
    <source>
        <dbReference type="ARBA" id="ARBA00003810"/>
    </source>
</evidence>
<dbReference type="GO" id="GO:0005737">
    <property type="term" value="C:cytoplasm"/>
    <property type="evidence" value="ECO:0007669"/>
    <property type="project" value="TreeGrafter"/>
</dbReference>
<dbReference type="InterPro" id="IPR043133">
    <property type="entry name" value="GTP-CH-I_C/QueF"/>
</dbReference>
<comment type="function">
    <text evidence="2">Catalyzes the formation of 4-(hydroxymethyl)-2-furancarboxaldehyde phosphate (4-HFC-P) from two molecules of glyceraldehyde-3-P (GA-3-P).</text>
</comment>
<dbReference type="Pfam" id="PF04476">
    <property type="entry name" value="4HFCP_synth"/>
    <property type="match status" value="1"/>
</dbReference>
<evidence type="ECO:0000256" key="9">
    <source>
        <dbReference type="ARBA" id="ARBA00023270"/>
    </source>
</evidence>
<dbReference type="GO" id="GO:0046656">
    <property type="term" value="P:folic acid biosynthetic process"/>
    <property type="evidence" value="ECO:0007669"/>
    <property type="project" value="UniProtKB-KW"/>
</dbReference>
<dbReference type="OrthoDB" id="7580479at2"/>
<keyword evidence="7" id="KW-0289">Folate biosynthesis</keyword>
<dbReference type="STRING" id="395963.Bind_3577"/>
<dbReference type="Gene3D" id="3.30.1130.10">
    <property type="match status" value="1"/>
</dbReference>
<gene>
    <name evidence="14" type="ordered locus">Bind_3577</name>
</gene>
<dbReference type="InterPro" id="IPR007565">
    <property type="entry name" value="4HFCP_synth"/>
</dbReference>
<dbReference type="eggNOG" id="COG1539">
    <property type="taxonomic scope" value="Bacteria"/>
</dbReference>
<dbReference type="EC" id="4.2.3.153" evidence="5"/>
<keyword evidence="15" id="KW-1185">Reference proteome</keyword>